<evidence type="ECO:0000313" key="3">
    <source>
        <dbReference type="EMBL" id="MDG0794519.1"/>
    </source>
</evidence>
<gene>
    <name evidence="3" type="ORF">OMP38_29535</name>
</gene>
<sequence>MPLAGGPAFKLKADPRVTRSGRWLRKYSLDELPQLWNVLRGDMSLIGPRPPLPDEVAQYTNYHWRRMDVLPGMTGLWQVSGRSDLDFEAWIDLDIQYIERWSFALEMKILLKTIPVVIKGTGAY</sequence>
<evidence type="ECO:0000256" key="1">
    <source>
        <dbReference type="ARBA" id="ARBA00006464"/>
    </source>
</evidence>
<dbReference type="RefSeq" id="WP_277568252.1">
    <property type="nucleotide sequence ID" value="NZ_JAPDHZ010000006.1"/>
</dbReference>
<feature type="domain" description="Bacterial sugar transferase" evidence="2">
    <location>
        <begin position="7"/>
        <end position="119"/>
    </location>
</feature>
<dbReference type="Proteomes" id="UP001153387">
    <property type="component" value="Unassembled WGS sequence"/>
</dbReference>
<comment type="caution">
    <text evidence="3">The sequence shown here is derived from an EMBL/GenBank/DDBJ whole genome shotgun (WGS) entry which is preliminary data.</text>
</comment>
<dbReference type="AlphaFoldDB" id="A0A9X4KLL7"/>
<accession>A0A9X4KLL7</accession>
<dbReference type="Pfam" id="PF02397">
    <property type="entry name" value="Bac_transf"/>
    <property type="match status" value="1"/>
</dbReference>
<evidence type="ECO:0000259" key="2">
    <source>
        <dbReference type="Pfam" id="PF02397"/>
    </source>
</evidence>
<name>A0A9X4KLL7_9BACL</name>
<evidence type="ECO:0000313" key="4">
    <source>
        <dbReference type="Proteomes" id="UP001153387"/>
    </source>
</evidence>
<reference evidence="3 4" key="1">
    <citation type="submission" date="2022-10" db="EMBL/GenBank/DDBJ databases">
        <title>Comparative genomic analysis of Cohnella hashimotonis sp. nov., isolated from the International Space Station.</title>
        <authorList>
            <person name="Simpson A."/>
            <person name="Venkateswaran K."/>
        </authorList>
    </citation>
    <scope>NUCLEOTIDE SEQUENCE [LARGE SCALE GENOMIC DNA]</scope>
    <source>
        <strain evidence="3 4">DSM 18997</strain>
    </source>
</reference>
<keyword evidence="4" id="KW-1185">Reference proteome</keyword>
<comment type="similarity">
    <text evidence="1">Belongs to the bacterial sugar transferase family.</text>
</comment>
<dbReference type="PANTHER" id="PTHR30576:SF10">
    <property type="entry name" value="SLL5057 PROTEIN"/>
    <property type="match status" value="1"/>
</dbReference>
<dbReference type="InterPro" id="IPR003362">
    <property type="entry name" value="Bact_transf"/>
</dbReference>
<protein>
    <submittedName>
        <fullName evidence="3">Sugar transferase</fullName>
    </submittedName>
</protein>
<dbReference type="EMBL" id="JAPDHZ010000006">
    <property type="protein sequence ID" value="MDG0794519.1"/>
    <property type="molecule type" value="Genomic_DNA"/>
</dbReference>
<organism evidence="3 4">
    <name type="scientific">Cohnella ginsengisoli</name>
    <dbReference type="NCBI Taxonomy" id="425004"/>
    <lineage>
        <taxon>Bacteria</taxon>
        <taxon>Bacillati</taxon>
        <taxon>Bacillota</taxon>
        <taxon>Bacilli</taxon>
        <taxon>Bacillales</taxon>
        <taxon>Paenibacillaceae</taxon>
        <taxon>Cohnella</taxon>
    </lineage>
</organism>
<dbReference type="GO" id="GO:0016780">
    <property type="term" value="F:phosphotransferase activity, for other substituted phosphate groups"/>
    <property type="evidence" value="ECO:0007669"/>
    <property type="project" value="TreeGrafter"/>
</dbReference>
<proteinExistence type="inferred from homology"/>
<keyword evidence="3" id="KW-0808">Transferase</keyword>
<dbReference type="PANTHER" id="PTHR30576">
    <property type="entry name" value="COLANIC BIOSYNTHESIS UDP-GLUCOSE LIPID CARRIER TRANSFERASE"/>
    <property type="match status" value="1"/>
</dbReference>